<name>A0ACB7RJ69_HYAAI</name>
<dbReference type="EMBL" id="CM023489">
    <property type="protein sequence ID" value="KAH6922922.1"/>
    <property type="molecule type" value="Genomic_DNA"/>
</dbReference>
<organism evidence="1 2">
    <name type="scientific">Hyalomma asiaticum</name>
    <name type="common">Tick</name>
    <dbReference type="NCBI Taxonomy" id="266040"/>
    <lineage>
        <taxon>Eukaryota</taxon>
        <taxon>Metazoa</taxon>
        <taxon>Ecdysozoa</taxon>
        <taxon>Arthropoda</taxon>
        <taxon>Chelicerata</taxon>
        <taxon>Arachnida</taxon>
        <taxon>Acari</taxon>
        <taxon>Parasitiformes</taxon>
        <taxon>Ixodida</taxon>
        <taxon>Ixodoidea</taxon>
        <taxon>Ixodidae</taxon>
        <taxon>Hyalomminae</taxon>
        <taxon>Hyalomma</taxon>
    </lineage>
</organism>
<sequence length="339" mass="37723">MRNQANMKSFFKLVSNTIAGRPGRYMAVDSHRAPAGASRLITPYLLGYPNSRVCLRLTYFMCGTGVERLLVVAQDRYDRLVLCHGRPGMSGHEEDVWRTVGVNITVNQDVRRKVSGALHTSRHVAARSRLEGKGRLIHLGCNVYSTELTRSKLRADFPGTEAIHEAILGKEFGLQQRTLFSRSHRAREATPTSPRSQQPFCSRLLPPRRRILLESGKCWTAPKTKGEPGVAVVSFHQRVSSTSGRRLLSGFRISRQQKRARPPVDMMAAGQGKTVALLLLLSVTLLSHLASTEVNTIDHRPSRFTAQIAHHTELPYIWDPPEPSNGVDGPLPGKLFRLG</sequence>
<gene>
    <name evidence="1" type="ORF">HPB50_020261</name>
</gene>
<keyword evidence="2" id="KW-1185">Reference proteome</keyword>
<evidence type="ECO:0000313" key="1">
    <source>
        <dbReference type="EMBL" id="KAH6922922.1"/>
    </source>
</evidence>
<accession>A0ACB7RJ69</accession>
<comment type="caution">
    <text evidence="1">The sequence shown here is derived from an EMBL/GenBank/DDBJ whole genome shotgun (WGS) entry which is preliminary data.</text>
</comment>
<reference evidence="1" key="1">
    <citation type="submission" date="2020-05" db="EMBL/GenBank/DDBJ databases">
        <title>Large-scale comparative analyses of tick genomes elucidate their genetic diversity and vector capacities.</title>
        <authorList>
            <person name="Jia N."/>
            <person name="Wang J."/>
            <person name="Shi W."/>
            <person name="Du L."/>
            <person name="Sun Y."/>
            <person name="Zhan W."/>
            <person name="Jiang J."/>
            <person name="Wang Q."/>
            <person name="Zhang B."/>
            <person name="Ji P."/>
            <person name="Sakyi L.B."/>
            <person name="Cui X."/>
            <person name="Yuan T."/>
            <person name="Jiang B."/>
            <person name="Yang W."/>
            <person name="Lam T.T.-Y."/>
            <person name="Chang Q."/>
            <person name="Ding S."/>
            <person name="Wang X."/>
            <person name="Zhu J."/>
            <person name="Ruan X."/>
            <person name="Zhao L."/>
            <person name="Wei J."/>
            <person name="Que T."/>
            <person name="Du C."/>
            <person name="Cheng J."/>
            <person name="Dai P."/>
            <person name="Han X."/>
            <person name="Huang E."/>
            <person name="Gao Y."/>
            <person name="Liu J."/>
            <person name="Shao H."/>
            <person name="Ye R."/>
            <person name="Li L."/>
            <person name="Wei W."/>
            <person name="Wang X."/>
            <person name="Wang C."/>
            <person name="Yang T."/>
            <person name="Huo Q."/>
            <person name="Li W."/>
            <person name="Guo W."/>
            <person name="Chen H."/>
            <person name="Zhou L."/>
            <person name="Ni X."/>
            <person name="Tian J."/>
            <person name="Zhou Y."/>
            <person name="Sheng Y."/>
            <person name="Liu T."/>
            <person name="Pan Y."/>
            <person name="Xia L."/>
            <person name="Li J."/>
            <person name="Zhao F."/>
            <person name="Cao W."/>
        </authorList>
    </citation>
    <scope>NUCLEOTIDE SEQUENCE</scope>
    <source>
        <strain evidence="1">Hyas-2018</strain>
    </source>
</reference>
<evidence type="ECO:0000313" key="2">
    <source>
        <dbReference type="Proteomes" id="UP000821845"/>
    </source>
</evidence>
<protein>
    <submittedName>
        <fullName evidence="1">Uncharacterized protein</fullName>
    </submittedName>
</protein>
<proteinExistence type="predicted"/>
<dbReference type="Proteomes" id="UP000821845">
    <property type="component" value="Chromosome 9"/>
</dbReference>